<feature type="transmembrane region" description="Helical" evidence="6">
    <location>
        <begin position="40"/>
        <end position="58"/>
    </location>
</feature>
<evidence type="ECO:0000256" key="6">
    <source>
        <dbReference type="SAM" id="Phobius"/>
    </source>
</evidence>
<evidence type="ECO:0000256" key="3">
    <source>
        <dbReference type="ARBA" id="ARBA00022989"/>
    </source>
</evidence>
<dbReference type="InterPro" id="IPR050846">
    <property type="entry name" value="TLCD"/>
</dbReference>
<dbReference type="EMBL" id="GFDF01007374">
    <property type="protein sequence ID" value="JAV06710.1"/>
    <property type="molecule type" value="Transcribed_RNA"/>
</dbReference>
<protein>
    <recommendedName>
        <fullName evidence="8">TLC domain-containing protein</fullName>
    </recommendedName>
</protein>
<reference evidence="9" key="1">
    <citation type="submission" date="2016-12" db="EMBL/GenBank/DDBJ databases">
        <title>An insight into the sialome and mialome of the sand fly, Nyssomyia neivai.</title>
        <authorList>
            <person name="Sebastian V."/>
            <person name="Goulart T.M."/>
            <person name="Oliveira W."/>
            <person name="Calvo E."/>
            <person name="Oliveira L.F."/>
            <person name="Pinto M.C."/>
            <person name="Rosselino A.M."/>
            <person name="Ribeiro J.M."/>
        </authorList>
    </citation>
    <scope>NUCLEOTIDE SEQUENCE</scope>
</reference>
<dbReference type="InterPro" id="IPR006634">
    <property type="entry name" value="TLC-dom"/>
</dbReference>
<evidence type="ECO:0000256" key="1">
    <source>
        <dbReference type="ARBA" id="ARBA00004141"/>
    </source>
</evidence>
<dbReference type="GO" id="GO:0005783">
    <property type="term" value="C:endoplasmic reticulum"/>
    <property type="evidence" value="ECO:0007669"/>
    <property type="project" value="TreeGrafter"/>
</dbReference>
<accession>A0A1L8DK35</accession>
<dbReference type="PANTHER" id="PTHR13439:SF66">
    <property type="entry name" value="BCDNA.GH12326"/>
    <property type="match status" value="1"/>
</dbReference>
<name>A0A1L8DK35_9DIPT</name>
<dbReference type="PANTHER" id="PTHR13439">
    <property type="entry name" value="CT120 PROTEIN"/>
    <property type="match status" value="1"/>
</dbReference>
<evidence type="ECO:0000259" key="8">
    <source>
        <dbReference type="PROSITE" id="PS50922"/>
    </source>
</evidence>
<comment type="subcellular location">
    <subcellularLocation>
        <location evidence="1">Membrane</location>
        <topology evidence="1">Multi-pass membrane protein</topology>
    </subcellularLocation>
</comment>
<keyword evidence="7" id="KW-0732">Signal</keyword>
<feature type="transmembrane region" description="Helical" evidence="6">
    <location>
        <begin position="238"/>
        <end position="258"/>
    </location>
</feature>
<feature type="domain" description="TLC" evidence="8">
    <location>
        <begin position="75"/>
        <end position="341"/>
    </location>
</feature>
<dbReference type="GO" id="GO:0055088">
    <property type="term" value="P:lipid homeostasis"/>
    <property type="evidence" value="ECO:0007669"/>
    <property type="project" value="TreeGrafter"/>
</dbReference>
<keyword evidence="2 5" id="KW-0812">Transmembrane</keyword>
<feature type="transmembrane region" description="Helical" evidence="6">
    <location>
        <begin position="211"/>
        <end position="232"/>
    </location>
</feature>
<dbReference type="PROSITE" id="PS50922">
    <property type="entry name" value="TLC"/>
    <property type="match status" value="1"/>
</dbReference>
<dbReference type="GO" id="GO:0016020">
    <property type="term" value="C:membrane"/>
    <property type="evidence" value="ECO:0007669"/>
    <property type="project" value="UniProtKB-SubCell"/>
</dbReference>
<feature type="signal peptide" evidence="7">
    <location>
        <begin position="1"/>
        <end position="16"/>
    </location>
</feature>
<feature type="transmembrane region" description="Helical" evidence="6">
    <location>
        <begin position="270"/>
        <end position="295"/>
    </location>
</feature>
<organism evidence="9">
    <name type="scientific">Nyssomyia neivai</name>
    <dbReference type="NCBI Taxonomy" id="330878"/>
    <lineage>
        <taxon>Eukaryota</taxon>
        <taxon>Metazoa</taxon>
        <taxon>Ecdysozoa</taxon>
        <taxon>Arthropoda</taxon>
        <taxon>Hexapoda</taxon>
        <taxon>Insecta</taxon>
        <taxon>Pterygota</taxon>
        <taxon>Neoptera</taxon>
        <taxon>Endopterygota</taxon>
        <taxon>Diptera</taxon>
        <taxon>Nematocera</taxon>
        <taxon>Psychodoidea</taxon>
        <taxon>Psychodidae</taxon>
        <taxon>Nyssomyia</taxon>
    </lineage>
</organism>
<keyword evidence="4 5" id="KW-0472">Membrane</keyword>
<dbReference type="Pfam" id="PF03798">
    <property type="entry name" value="TRAM_LAG1_CLN8"/>
    <property type="match status" value="1"/>
</dbReference>
<feature type="chain" id="PRO_5012250789" description="TLC domain-containing protein" evidence="7">
    <location>
        <begin position="17"/>
        <end position="384"/>
    </location>
</feature>
<dbReference type="SMART" id="SM00724">
    <property type="entry name" value="TLC"/>
    <property type="match status" value="1"/>
</dbReference>
<dbReference type="AlphaFoldDB" id="A0A1L8DK35"/>
<evidence type="ECO:0000256" key="4">
    <source>
        <dbReference type="ARBA" id="ARBA00023136"/>
    </source>
</evidence>
<keyword evidence="3 6" id="KW-1133">Transmembrane helix</keyword>
<evidence type="ECO:0000313" key="9">
    <source>
        <dbReference type="EMBL" id="JAV06710.1"/>
    </source>
</evidence>
<evidence type="ECO:0000256" key="7">
    <source>
        <dbReference type="SAM" id="SignalP"/>
    </source>
</evidence>
<evidence type="ECO:0000256" key="5">
    <source>
        <dbReference type="PROSITE-ProRule" id="PRU00205"/>
    </source>
</evidence>
<feature type="transmembrane region" description="Helical" evidence="6">
    <location>
        <begin position="315"/>
        <end position="337"/>
    </location>
</feature>
<evidence type="ECO:0000256" key="2">
    <source>
        <dbReference type="ARBA" id="ARBA00022692"/>
    </source>
</evidence>
<proteinExistence type="predicted"/>
<sequence>MKIFISLACSIGACLAAVGSLLSLNISDRISLQRGVFLSSLGFVYFVSLTDFFNRFLLETTKGLQWRKKYHLMVSDVMDITNKLVSAVQASLSCLAGFIVCKSSCNRSFLHASHFASEAYAWFGAAYFFYDLWSMYKVHIHKVLDKLRIVKEQTGNGIKNGNGHQVFEKNGNYGVYEDIECKQKEIHDDYGNEISLVTRPSFWHYISRQPLMVGHHIFIGSFGLCVIAYLRGGLGDCIFSFIFLMEASTPFVSLRSILSTMGMKSTNLYMANGILMLVTFFIFRILMLPFVFYWYSLTVNLPFVRAVATLPRGCKISICILFLPQIYWFYLILRGALKVFFPRKLSKKTQQHSKCPTSGVAHEVDQGEKVENFRTLDNGKQKCL</sequence>